<feature type="transmembrane region" description="Helical" evidence="6">
    <location>
        <begin position="367"/>
        <end position="387"/>
    </location>
</feature>
<dbReference type="NCBIfam" id="TIGR00361">
    <property type="entry name" value="ComEC_Rec2"/>
    <property type="match status" value="1"/>
</dbReference>
<protein>
    <submittedName>
        <fullName evidence="8">DNA internalization-related competence protein ComEC/Rec2</fullName>
    </submittedName>
</protein>
<dbReference type="EMBL" id="CP114976">
    <property type="protein sequence ID" value="WBE26381.1"/>
    <property type="molecule type" value="Genomic_DNA"/>
</dbReference>
<name>A0AAF0ALC8_9GAMM</name>
<dbReference type="GO" id="GO:0030420">
    <property type="term" value="P:establishment of competence for transformation"/>
    <property type="evidence" value="ECO:0007669"/>
    <property type="project" value="InterPro"/>
</dbReference>
<evidence type="ECO:0000313" key="8">
    <source>
        <dbReference type="EMBL" id="WBE26381.1"/>
    </source>
</evidence>
<dbReference type="InterPro" id="IPR035681">
    <property type="entry name" value="ComA-like_MBL"/>
</dbReference>
<keyword evidence="3 6" id="KW-0812">Transmembrane</keyword>
<dbReference type="InterPro" id="IPR036866">
    <property type="entry name" value="RibonucZ/Hydroxyglut_hydro"/>
</dbReference>
<dbReference type="RefSeq" id="WP_269819303.1">
    <property type="nucleotide sequence ID" value="NZ_CP114976.1"/>
</dbReference>
<feature type="domain" description="Metallo-beta-lactamase" evidence="7">
    <location>
        <begin position="509"/>
        <end position="692"/>
    </location>
</feature>
<evidence type="ECO:0000256" key="2">
    <source>
        <dbReference type="ARBA" id="ARBA00022475"/>
    </source>
</evidence>
<dbReference type="SUPFAM" id="SSF56281">
    <property type="entry name" value="Metallo-hydrolase/oxidoreductase"/>
    <property type="match status" value="1"/>
</dbReference>
<keyword evidence="5 6" id="KW-0472">Membrane</keyword>
<dbReference type="Pfam" id="PF13567">
    <property type="entry name" value="DUF4131"/>
    <property type="match status" value="1"/>
</dbReference>
<evidence type="ECO:0000256" key="1">
    <source>
        <dbReference type="ARBA" id="ARBA00004651"/>
    </source>
</evidence>
<organism evidence="8 9">
    <name type="scientific">Denitrificimonas caeni</name>
    <dbReference type="NCBI Taxonomy" id="521720"/>
    <lineage>
        <taxon>Bacteria</taxon>
        <taxon>Pseudomonadati</taxon>
        <taxon>Pseudomonadota</taxon>
        <taxon>Gammaproteobacteria</taxon>
        <taxon>Pseudomonadales</taxon>
        <taxon>Pseudomonadaceae</taxon>
        <taxon>Denitrificimonas</taxon>
    </lineage>
</organism>
<accession>A0AAF0ALC8</accession>
<dbReference type="InterPro" id="IPR004477">
    <property type="entry name" value="ComEC_N"/>
</dbReference>
<dbReference type="Proteomes" id="UP001212189">
    <property type="component" value="Chromosome"/>
</dbReference>
<evidence type="ECO:0000313" key="9">
    <source>
        <dbReference type="Proteomes" id="UP001212189"/>
    </source>
</evidence>
<dbReference type="SMART" id="SM00849">
    <property type="entry name" value="Lactamase_B"/>
    <property type="match status" value="1"/>
</dbReference>
<feature type="transmembrane region" description="Helical" evidence="6">
    <location>
        <begin position="421"/>
        <end position="442"/>
    </location>
</feature>
<evidence type="ECO:0000259" key="7">
    <source>
        <dbReference type="SMART" id="SM00849"/>
    </source>
</evidence>
<dbReference type="Pfam" id="PF03772">
    <property type="entry name" value="Competence"/>
    <property type="match status" value="1"/>
</dbReference>
<feature type="transmembrane region" description="Helical" evidence="6">
    <location>
        <begin position="309"/>
        <end position="328"/>
    </location>
</feature>
<keyword evidence="2" id="KW-1003">Cell membrane</keyword>
<evidence type="ECO:0000256" key="3">
    <source>
        <dbReference type="ARBA" id="ARBA00022692"/>
    </source>
</evidence>
<feature type="transmembrane region" description="Helical" evidence="6">
    <location>
        <begin position="334"/>
        <end position="355"/>
    </location>
</feature>
<feature type="transmembrane region" description="Helical" evidence="6">
    <location>
        <begin position="238"/>
        <end position="258"/>
    </location>
</feature>
<feature type="transmembrane region" description="Helical" evidence="6">
    <location>
        <begin position="45"/>
        <end position="63"/>
    </location>
</feature>
<dbReference type="InterPro" id="IPR004797">
    <property type="entry name" value="Competence_ComEC/Rec2"/>
</dbReference>
<comment type="subcellular location">
    <subcellularLocation>
        <location evidence="1">Cell membrane</location>
        <topology evidence="1">Multi-pass membrane protein</topology>
    </subcellularLocation>
</comment>
<gene>
    <name evidence="8" type="ORF">O6P33_06045</name>
</gene>
<feature type="transmembrane region" description="Helical" evidence="6">
    <location>
        <begin position="448"/>
        <end position="470"/>
    </location>
</feature>
<evidence type="ECO:0000256" key="6">
    <source>
        <dbReference type="SAM" id="Phobius"/>
    </source>
</evidence>
<dbReference type="NCBIfam" id="TIGR00360">
    <property type="entry name" value="ComEC_N-term"/>
    <property type="match status" value="1"/>
</dbReference>
<evidence type="ECO:0000256" key="4">
    <source>
        <dbReference type="ARBA" id="ARBA00022989"/>
    </source>
</evidence>
<reference evidence="8 9" key="1">
    <citation type="submission" date="2022-12" db="EMBL/GenBank/DDBJ databases">
        <title>Coexistence and Characterization of a Novel Tigecycline Resistance gene tet(X) variant and blaNDM-1 in a Pseudomonas caeni Isolate of Chicken Origin.</title>
        <authorList>
            <person name="Lu X."/>
            <person name="Zhang L."/>
            <person name="Li R."/>
            <person name="Wang Z."/>
        </authorList>
    </citation>
    <scope>NUCLEOTIDE SEQUENCE [LARGE SCALE GENOMIC DNA]</scope>
    <source>
        <strain evidence="8 9">CE14</strain>
    </source>
</reference>
<proteinExistence type="predicted"/>
<dbReference type="GO" id="GO:0005886">
    <property type="term" value="C:plasma membrane"/>
    <property type="evidence" value="ECO:0007669"/>
    <property type="project" value="UniProtKB-SubCell"/>
</dbReference>
<sequence length="744" mass="82312">MQISIIALIVGLLSLRVMPWLPSIFWLLSGLLVALLLLRTRLHLFGFFLLGLCWACLSAQWALDDQLAAALDGRTLWITGTVVGLPEWPVVQGQPPTVRFELDDAVSRRAQLPRRIRVSWRTPAEPVKAGQRWRLAVRLKRPDGSLNPYGFDYQAWLLAKRIGATGSVKAGQLVAQGQGLDHWREQVRARIQRYAPEPAQGLMTALILGDGSGLSAEQWQTLQATGTVHLMVISGQHISLIAAVAYAVVFWLMRLGWWPQRVPWLPAACVLSISAALAYGTFAGFAVPVQRACIMVMVALLWRWHFQHLSVWIAFLIALAVVLIYEPLVVLQAGFWLSFTAVGALILAFAARLGPWRWWHMVGRTQWVAAIGLAPFLLALSLPVSLMGPLANIFAVPWLSLLALPLTLLGALLLPWPSLASWVLSAAAWCLTAMFAGLDWFAQGWPVWQGSGVTVAALLLAVLGVLCWLLPRPLLPLLAGLLLCLPLLKPSKEVVADGQAQVWVLDVGQGQAVWVRTAQHSLMYDAGPFMAGFDAGERIVVPVLRGYGQTGLDELLISHADADHAGGAQAILDAVEVKRVVSGQPAEHPPSFAAQDCRAEQWQWDDVWFWRWQWHNAKDSNQKSCVLLIVAQGERLLLTGDLDAAGEAALLADWPWLQVDWLVAGHHGSRTSTSRRFVQAIAPQYALISRGKHNSYGHPHPQVLANLQREQVRIYDTAHDKAVQIYLGRYSEPSSMARQLRFWR</sequence>
<dbReference type="PANTHER" id="PTHR30619">
    <property type="entry name" value="DNA INTERNALIZATION/COMPETENCE PROTEIN COMEC/REC2"/>
    <property type="match status" value="1"/>
</dbReference>
<dbReference type="InterPro" id="IPR001279">
    <property type="entry name" value="Metallo-B-lactamas"/>
</dbReference>
<dbReference type="AlphaFoldDB" id="A0AAF0ALC8"/>
<evidence type="ECO:0000256" key="5">
    <source>
        <dbReference type="ARBA" id="ARBA00023136"/>
    </source>
</evidence>
<dbReference type="PANTHER" id="PTHR30619:SF1">
    <property type="entry name" value="RECOMBINATION PROTEIN 2"/>
    <property type="match status" value="1"/>
</dbReference>
<feature type="transmembrane region" description="Helical" evidence="6">
    <location>
        <begin position="393"/>
        <end position="414"/>
    </location>
</feature>
<dbReference type="InterPro" id="IPR052159">
    <property type="entry name" value="Competence_DNA_uptake"/>
</dbReference>
<feature type="transmembrane region" description="Helical" evidence="6">
    <location>
        <begin position="264"/>
        <end position="289"/>
    </location>
</feature>
<dbReference type="Gene3D" id="3.60.15.10">
    <property type="entry name" value="Ribonuclease Z/Hydroxyacylglutathione hydrolase-like"/>
    <property type="match status" value="1"/>
</dbReference>
<dbReference type="Pfam" id="PF00753">
    <property type="entry name" value="Lactamase_B"/>
    <property type="match status" value="1"/>
</dbReference>
<keyword evidence="4 6" id="KW-1133">Transmembrane helix</keyword>
<dbReference type="InterPro" id="IPR025405">
    <property type="entry name" value="DUF4131"/>
</dbReference>
<dbReference type="KEGG" id="dce:O6P33_06045"/>
<dbReference type="CDD" id="cd07731">
    <property type="entry name" value="ComA-like_MBL-fold"/>
    <property type="match status" value="1"/>
</dbReference>
<feature type="transmembrane region" description="Helical" evidence="6">
    <location>
        <begin position="20"/>
        <end position="38"/>
    </location>
</feature>
<keyword evidence="9" id="KW-1185">Reference proteome</keyword>